<evidence type="ECO:0000256" key="1">
    <source>
        <dbReference type="SAM" id="MobiDB-lite"/>
    </source>
</evidence>
<accession>F9WLL0</accession>
<dbReference type="Proteomes" id="UP000009027">
    <property type="component" value="Unassembled WGS sequence"/>
</dbReference>
<proteinExistence type="predicted"/>
<organism evidence="3 4">
    <name type="scientific">Trypanosoma vivax (strain Y486)</name>
    <dbReference type="NCBI Taxonomy" id="1055687"/>
    <lineage>
        <taxon>Eukaryota</taxon>
        <taxon>Discoba</taxon>
        <taxon>Euglenozoa</taxon>
        <taxon>Kinetoplastea</taxon>
        <taxon>Metakinetoplastina</taxon>
        <taxon>Trypanosomatida</taxon>
        <taxon>Trypanosomatidae</taxon>
        <taxon>Trypanosoma</taxon>
        <taxon>Duttonella</taxon>
    </lineage>
</organism>
<feature type="compositionally biased region" description="Polar residues" evidence="1">
    <location>
        <begin position="250"/>
        <end position="267"/>
    </location>
</feature>
<dbReference type="AlphaFoldDB" id="F9WLL0"/>
<evidence type="ECO:0000313" key="4">
    <source>
        <dbReference type="Proteomes" id="UP000009027"/>
    </source>
</evidence>
<feature type="region of interest" description="Disordered" evidence="1">
    <location>
        <begin position="250"/>
        <end position="325"/>
    </location>
</feature>
<feature type="chain" id="PRO_5003389291" evidence="2">
    <location>
        <begin position="19"/>
        <end position="353"/>
    </location>
</feature>
<feature type="compositionally biased region" description="Polar residues" evidence="1">
    <location>
        <begin position="309"/>
        <end position="320"/>
    </location>
</feature>
<reference evidence="3 4" key="1">
    <citation type="journal article" date="2012" name="Proc. Natl. Acad. Sci. U.S.A.">
        <title>Antigenic diversity is generated by distinct evolutionary mechanisms in African trypanosome species.</title>
        <authorList>
            <person name="Jackson A.P."/>
            <person name="Berry A."/>
            <person name="Aslett M."/>
            <person name="Allison H.C."/>
            <person name="Burton P."/>
            <person name="Vavrova-Anderson J."/>
            <person name="Brown R."/>
            <person name="Browne H."/>
            <person name="Corton N."/>
            <person name="Hauser H."/>
            <person name="Gamble J."/>
            <person name="Gilderthorp R."/>
            <person name="Marcello L."/>
            <person name="McQuillan J."/>
            <person name="Otto T.D."/>
            <person name="Quail M.A."/>
            <person name="Sanders M.J."/>
            <person name="van Tonder A."/>
            <person name="Ginger M.L."/>
            <person name="Field M.C."/>
            <person name="Barry J.D."/>
            <person name="Hertz-Fowler C."/>
            <person name="Berriman M."/>
        </authorList>
    </citation>
    <scope>NUCLEOTIDE SEQUENCE</scope>
    <source>
        <strain evidence="3 4">Y486</strain>
    </source>
</reference>
<feature type="compositionally biased region" description="Polar residues" evidence="1">
    <location>
        <begin position="283"/>
        <end position="294"/>
    </location>
</feature>
<evidence type="ECO:0000313" key="3">
    <source>
        <dbReference type="EMBL" id="CCD18402.1"/>
    </source>
</evidence>
<keyword evidence="2" id="KW-0732">Signal</keyword>
<feature type="signal peptide" evidence="2">
    <location>
        <begin position="1"/>
        <end position="18"/>
    </location>
</feature>
<dbReference type="EMBL" id="CAEX01001079">
    <property type="protein sequence ID" value="CCD18402.1"/>
    <property type="molecule type" value="Genomic_DNA"/>
</dbReference>
<name>F9WLL0_TRYVY</name>
<sequence length="353" mass="36612">MFILIFFLLPAVQQFCIAVPVATHAVGIVGKIFLYCEPSRLLLCIYTRKFDCQCLNVRNALCLHCCCLSLFSPLHFMSKQGLTKRCANMCIYVNSALVLLALLPLKICAATDTVVLGPRATVLLENCSCGGGDECQLPQPDGFTINCSTVQAGLTLTGCGDNTGGSSGKCSAVGGEKDKILTGCNFSSEDALKNGCQCGTPPFVVKRSDGGNEECGGRKIKLTSSGSGGGRGGGVLCCGFISGVNRRNEQQQQFGEHGNSSDASASSREVESALKASPGGGSTASTTNGDSGESTPRGPESSEHDGTSEKLSASNSTTTSRENDAQNEGAELGAMKVVVKCAAASLFISSAFF</sequence>
<gene>
    <name evidence="3" type="ORF">TvY486_0010880</name>
</gene>
<protein>
    <submittedName>
        <fullName evidence="3">Uncharacterized protein</fullName>
    </submittedName>
</protein>
<keyword evidence="4" id="KW-1185">Reference proteome</keyword>
<dbReference type="VEuPathDB" id="TriTrypDB:TvY486_0010880"/>
<evidence type="ECO:0000256" key="2">
    <source>
        <dbReference type="SAM" id="SignalP"/>
    </source>
</evidence>